<evidence type="ECO:0000313" key="1">
    <source>
        <dbReference type="EMBL" id="MBW4330007.1"/>
    </source>
</evidence>
<protein>
    <submittedName>
        <fullName evidence="1">Uncharacterized protein</fullName>
    </submittedName>
</protein>
<dbReference type="EMBL" id="JAHWZX010000003">
    <property type="protein sequence ID" value="MBW4330007.1"/>
    <property type="molecule type" value="Genomic_DNA"/>
</dbReference>
<dbReference type="RefSeq" id="WP_219237131.1">
    <property type="nucleotide sequence ID" value="NZ_JAHWZX010000003.1"/>
</dbReference>
<keyword evidence="2" id="KW-1185">Reference proteome</keyword>
<gene>
    <name evidence="1" type="ORF">KY084_03860</name>
</gene>
<reference evidence="1 2" key="1">
    <citation type="submission" date="2021-07" db="EMBL/GenBank/DDBJ databases">
        <title>Stakelama flava sp. nov., a novel endophytic bacterium isolated from branch of Kandelia candel.</title>
        <authorList>
            <person name="Tuo L."/>
        </authorList>
    </citation>
    <scope>NUCLEOTIDE SEQUENCE [LARGE SCALE GENOMIC DNA]</scope>
    <source>
        <strain evidence="1 2">CBK3Z-3</strain>
    </source>
</reference>
<accession>A0ABS6XII7</accession>
<comment type="caution">
    <text evidence="1">The sequence shown here is derived from an EMBL/GenBank/DDBJ whole genome shotgun (WGS) entry which is preliminary data.</text>
</comment>
<evidence type="ECO:0000313" key="2">
    <source>
        <dbReference type="Proteomes" id="UP001197214"/>
    </source>
</evidence>
<dbReference type="Proteomes" id="UP001197214">
    <property type="component" value="Unassembled WGS sequence"/>
</dbReference>
<proteinExistence type="predicted"/>
<organism evidence="1 2">
    <name type="scientific">Stakelama flava</name>
    <dbReference type="NCBI Taxonomy" id="2860338"/>
    <lineage>
        <taxon>Bacteria</taxon>
        <taxon>Pseudomonadati</taxon>
        <taxon>Pseudomonadota</taxon>
        <taxon>Alphaproteobacteria</taxon>
        <taxon>Sphingomonadales</taxon>
        <taxon>Sphingomonadaceae</taxon>
        <taxon>Stakelama</taxon>
    </lineage>
</organism>
<name>A0ABS6XII7_9SPHN</name>
<sequence length="59" mass="6284">MPPFFDLPSLSRRAEQEAIMAIASPCSAAADAHDSICRSYCALFRSAMRAPADPVDAIA</sequence>